<dbReference type="EMBL" id="JACOGI010000003">
    <property type="protein sequence ID" value="MBC3517216.1"/>
    <property type="molecule type" value="Genomic_DNA"/>
</dbReference>
<evidence type="ECO:0000313" key="2">
    <source>
        <dbReference type="Proteomes" id="UP000597668"/>
    </source>
</evidence>
<dbReference type="AlphaFoldDB" id="A0A8J6M262"/>
<evidence type="ECO:0000313" key="1">
    <source>
        <dbReference type="EMBL" id="MBC3517216.1"/>
    </source>
</evidence>
<gene>
    <name evidence="1" type="ORF">H8K20_12530</name>
</gene>
<keyword evidence="2" id="KW-1185">Reference proteome</keyword>
<dbReference type="RefSeq" id="WP_186488657.1">
    <property type="nucleotide sequence ID" value="NZ_JACOGI010000003.1"/>
</dbReference>
<dbReference type="Proteomes" id="UP000597668">
    <property type="component" value="Unassembled WGS sequence"/>
</dbReference>
<accession>A0A8J6M262</accession>
<name>A0A8J6M262_9FIRM</name>
<organism evidence="1 2">
    <name type="scientific">Neobittarella massiliensis</name>
    <name type="common">ex Bilen et al. 2018</name>
    <dbReference type="NCBI Taxonomy" id="2041842"/>
    <lineage>
        <taxon>Bacteria</taxon>
        <taxon>Bacillati</taxon>
        <taxon>Bacillota</taxon>
        <taxon>Clostridia</taxon>
        <taxon>Eubacteriales</taxon>
        <taxon>Oscillospiraceae</taxon>
        <taxon>Neobittarella (ex Bilen et al. 2018)</taxon>
    </lineage>
</organism>
<reference evidence="1" key="1">
    <citation type="submission" date="2020-08" db="EMBL/GenBank/DDBJ databases">
        <authorList>
            <person name="Liu C."/>
            <person name="Sun Q."/>
        </authorList>
    </citation>
    <scope>NUCLEOTIDE SEQUENCE</scope>
    <source>
        <strain evidence="1">NSJ-65</strain>
    </source>
</reference>
<proteinExistence type="predicted"/>
<comment type="caution">
    <text evidence="1">The sequence shown here is derived from an EMBL/GenBank/DDBJ whole genome shotgun (WGS) entry which is preliminary data.</text>
</comment>
<sequence>MTESVRTWLRSCPLIDQNDRFSINYLGAEPMEYTVEEVPGVPVLTKYMDGSTMRSASFVVASRSEYSADVLQNIANSGFWSQLETWVEDQNRQRKYPKLDDGQQARSIEITSSHYLYEVGANTARYQIQLQLTYYQKGARH</sequence>
<protein>
    <submittedName>
        <fullName evidence="1">Uncharacterized protein</fullName>
    </submittedName>
</protein>